<dbReference type="CDD" id="cd23763">
    <property type="entry name" value="ASKHA_ATPase_ROK"/>
    <property type="match status" value="1"/>
</dbReference>
<dbReference type="STRING" id="906968.Trebr_2021"/>
<proteinExistence type="inferred from homology"/>
<accession>F4LJQ6</accession>
<dbReference type="Pfam" id="PF00480">
    <property type="entry name" value="ROK"/>
    <property type="match status" value="1"/>
</dbReference>
<dbReference type="OrthoDB" id="369851at2"/>
<dbReference type="PANTHER" id="PTHR18964:SF149">
    <property type="entry name" value="BIFUNCTIONAL UDP-N-ACETYLGLUCOSAMINE 2-EPIMERASE_N-ACETYLMANNOSAMINE KINASE"/>
    <property type="match status" value="1"/>
</dbReference>
<feature type="domain" description="HTH marR-type" evidence="2">
    <location>
        <begin position="14"/>
        <end position="55"/>
    </location>
</feature>
<reference evidence="4" key="1">
    <citation type="submission" date="2011-04" db="EMBL/GenBank/DDBJ databases">
        <title>The complete genome of Treponema brennaborense DSM 12168.</title>
        <authorList>
            <person name="Lucas S."/>
            <person name="Han J."/>
            <person name="Lapidus A."/>
            <person name="Bruce D."/>
            <person name="Goodwin L."/>
            <person name="Pitluck S."/>
            <person name="Peters L."/>
            <person name="Kyrpides N."/>
            <person name="Mavromatis K."/>
            <person name="Ivanova N."/>
            <person name="Mikhailova N."/>
            <person name="Pagani I."/>
            <person name="Teshima H."/>
            <person name="Detter J.C."/>
            <person name="Tapia R."/>
            <person name="Han C."/>
            <person name="Land M."/>
            <person name="Hauser L."/>
            <person name="Markowitz V."/>
            <person name="Cheng J.-F."/>
            <person name="Hugenholtz P."/>
            <person name="Woyke T."/>
            <person name="Wu D."/>
            <person name="Gronow S."/>
            <person name="Wellnitz S."/>
            <person name="Brambilla E."/>
            <person name="Klenk H.-P."/>
            <person name="Eisen J.A."/>
        </authorList>
    </citation>
    <scope>NUCLEOTIDE SEQUENCE [LARGE SCALE GENOMIC DNA]</scope>
    <source>
        <strain evidence="4">DSM 12168 / CIP 105900 / DD5/3</strain>
    </source>
</reference>
<evidence type="ECO:0000313" key="3">
    <source>
        <dbReference type="EMBL" id="AEE17436.1"/>
    </source>
</evidence>
<evidence type="ECO:0000256" key="1">
    <source>
        <dbReference type="ARBA" id="ARBA00006479"/>
    </source>
</evidence>
<dbReference type="RefSeq" id="WP_013759139.1">
    <property type="nucleotide sequence ID" value="NC_015500.1"/>
</dbReference>
<gene>
    <name evidence="3" type="ordered locus">Trebr_2021</name>
</gene>
<evidence type="ECO:0000259" key="2">
    <source>
        <dbReference type="Pfam" id="PF01047"/>
    </source>
</evidence>
<dbReference type="InterPro" id="IPR043129">
    <property type="entry name" value="ATPase_NBD"/>
</dbReference>
<protein>
    <submittedName>
        <fullName evidence="3">ROK family protein</fullName>
    </submittedName>
</protein>
<keyword evidence="4" id="KW-1185">Reference proteome</keyword>
<dbReference type="AlphaFoldDB" id="F4LJQ6"/>
<dbReference type="Pfam" id="PF01047">
    <property type="entry name" value="MarR"/>
    <property type="match status" value="1"/>
</dbReference>
<dbReference type="Gene3D" id="3.30.420.40">
    <property type="match status" value="3"/>
</dbReference>
<dbReference type="KEGG" id="tbe:Trebr_2021"/>
<organism evidence="3 4">
    <name type="scientific">Treponema brennaborense (strain DSM 12168 / CIP 105900 / DD5/3)</name>
    <dbReference type="NCBI Taxonomy" id="906968"/>
    <lineage>
        <taxon>Bacteria</taxon>
        <taxon>Pseudomonadati</taxon>
        <taxon>Spirochaetota</taxon>
        <taxon>Spirochaetia</taxon>
        <taxon>Spirochaetales</taxon>
        <taxon>Treponemataceae</taxon>
        <taxon>Treponema</taxon>
    </lineage>
</organism>
<dbReference type="HOGENOM" id="CLU_036604_13_5_12"/>
<dbReference type="PANTHER" id="PTHR18964">
    <property type="entry name" value="ROK (REPRESSOR, ORF, KINASE) FAMILY"/>
    <property type="match status" value="1"/>
</dbReference>
<dbReference type="InterPro" id="IPR000835">
    <property type="entry name" value="HTH_MarR-typ"/>
</dbReference>
<dbReference type="SUPFAM" id="SSF53067">
    <property type="entry name" value="Actin-like ATPase domain"/>
    <property type="match status" value="1"/>
</dbReference>
<dbReference type="InterPro" id="IPR036390">
    <property type="entry name" value="WH_DNA-bd_sf"/>
</dbReference>
<dbReference type="InterPro" id="IPR036388">
    <property type="entry name" value="WH-like_DNA-bd_sf"/>
</dbReference>
<dbReference type="GO" id="GO:0003700">
    <property type="term" value="F:DNA-binding transcription factor activity"/>
    <property type="evidence" value="ECO:0007669"/>
    <property type="project" value="InterPro"/>
</dbReference>
<dbReference type="EMBL" id="CP002696">
    <property type="protein sequence ID" value="AEE17436.1"/>
    <property type="molecule type" value="Genomic_DNA"/>
</dbReference>
<dbReference type="Proteomes" id="UP000006546">
    <property type="component" value="Chromosome"/>
</dbReference>
<dbReference type="Gene3D" id="1.10.10.10">
    <property type="entry name" value="Winged helix-like DNA-binding domain superfamily/Winged helix DNA-binding domain"/>
    <property type="match status" value="1"/>
</dbReference>
<name>F4LJQ6_TREBD</name>
<evidence type="ECO:0000313" key="4">
    <source>
        <dbReference type="Proteomes" id="UP000006546"/>
    </source>
</evidence>
<dbReference type="SUPFAM" id="SSF46785">
    <property type="entry name" value="Winged helix' DNA-binding domain"/>
    <property type="match status" value="1"/>
</dbReference>
<sequence>MKSINSPADINVSRILRLIWQSKGISRIEIANELGIDKSTVTKITASLSSIGLISETSHGVPGPLGGRKPVYLEITNSFACVGGVEINPERFVCCLLDLHGIVLFQYQENVQPHTYERLRCDGIFFKAFEMIAAEAEMRGIPLIGVGVGVPAMVNSDDGTIIQSVPLMIDDPYRFVESVSEQIDVPVFLENDARCCCYSEKMLSNDRGTGNMLFVLTEYRVLQPKIASKKNLSVGMGIVINGQIYKGNEGSAGEFRSILWESDNAGQFFSGEDRLETISFENASMESVFFELARHVAFLVNILNLEVVYIGGIESEFAERIAKIISSRIEFQWPYHQHRKYEVRVASLGHFAVSYGAAAMVVEDLFALPTLASMSGTARSMLETFSNLRQPFNEMKERYPATGGAVRPAPKEVL</sequence>
<dbReference type="eggNOG" id="COG1940">
    <property type="taxonomic scope" value="Bacteria"/>
</dbReference>
<dbReference type="InterPro" id="IPR000600">
    <property type="entry name" value="ROK"/>
</dbReference>
<comment type="similarity">
    <text evidence="1">Belongs to the ROK (NagC/XylR) family.</text>
</comment>